<dbReference type="OrthoDB" id="7855510at2"/>
<sequence>MSLTTSELWPYLVLVLAGFLPNEIWRWLGFMLARGVDQESEILVWVRAVATAVLAAVIAKLIFFAPGALASVPLAVRLVAIAAGFVGFVLFRRSVFAGVATGEAVLILGALALRP</sequence>
<dbReference type="STRING" id="1235591.CAK95_21955"/>
<organism evidence="1 2">
    <name type="scientific">Pseudorhodoplanes sinuspersici</name>
    <dbReference type="NCBI Taxonomy" id="1235591"/>
    <lineage>
        <taxon>Bacteria</taxon>
        <taxon>Pseudomonadati</taxon>
        <taxon>Pseudomonadota</taxon>
        <taxon>Alphaproteobacteria</taxon>
        <taxon>Hyphomicrobiales</taxon>
        <taxon>Pseudorhodoplanes</taxon>
    </lineage>
</organism>
<dbReference type="InterPro" id="IPR008407">
    <property type="entry name" value="Brnchd-chn_aa_trnsp_AzlD"/>
</dbReference>
<protein>
    <submittedName>
        <fullName evidence="1">Branched-chain amino acid transport</fullName>
    </submittedName>
</protein>
<evidence type="ECO:0000313" key="2">
    <source>
        <dbReference type="Proteomes" id="UP000194137"/>
    </source>
</evidence>
<dbReference type="RefSeq" id="WP_086089862.1">
    <property type="nucleotide sequence ID" value="NZ_CP021112.1"/>
</dbReference>
<evidence type="ECO:0000313" key="1">
    <source>
        <dbReference type="EMBL" id="ARQ01471.1"/>
    </source>
</evidence>
<dbReference type="Pfam" id="PF05437">
    <property type="entry name" value="AzlD"/>
    <property type="match status" value="1"/>
</dbReference>
<reference evidence="1 2" key="1">
    <citation type="submission" date="2017-05" db="EMBL/GenBank/DDBJ databases">
        <title>Full genome sequence of Pseudorhodoplanes sinuspersici.</title>
        <authorList>
            <person name="Dastgheib S.M.M."/>
            <person name="Shavandi M."/>
            <person name="Tirandaz H."/>
        </authorList>
    </citation>
    <scope>NUCLEOTIDE SEQUENCE [LARGE SCALE GENOMIC DNA]</scope>
    <source>
        <strain evidence="1 2">RIPI110</strain>
    </source>
</reference>
<dbReference type="Proteomes" id="UP000194137">
    <property type="component" value="Chromosome"/>
</dbReference>
<keyword evidence="2" id="KW-1185">Reference proteome</keyword>
<accession>A0A1W6ZWH5</accession>
<dbReference type="EMBL" id="CP021112">
    <property type="protein sequence ID" value="ARQ01471.1"/>
    <property type="molecule type" value="Genomic_DNA"/>
</dbReference>
<proteinExistence type="predicted"/>
<dbReference type="AlphaFoldDB" id="A0A1W6ZWH5"/>
<dbReference type="KEGG" id="psin:CAK95_21955"/>
<gene>
    <name evidence="1" type="ORF">CAK95_21955</name>
</gene>
<name>A0A1W6ZWH5_9HYPH</name>